<dbReference type="EMBL" id="BATL01000118">
    <property type="protein sequence ID" value="GAD78061.1"/>
    <property type="molecule type" value="Genomic_DNA"/>
</dbReference>
<dbReference type="RefSeq" id="WP_021711796.1">
    <property type="nucleotide sequence ID" value="NZ_BAOB01000528.1"/>
</dbReference>
<organism evidence="1 2">
    <name type="scientific">Vibrio azureus NBRC 104587</name>
    <dbReference type="NCBI Taxonomy" id="1219077"/>
    <lineage>
        <taxon>Bacteria</taxon>
        <taxon>Pseudomonadati</taxon>
        <taxon>Pseudomonadota</taxon>
        <taxon>Gammaproteobacteria</taxon>
        <taxon>Vibrionales</taxon>
        <taxon>Vibrionaceae</taxon>
        <taxon>Vibrio</taxon>
    </lineage>
</organism>
<proteinExistence type="predicted"/>
<reference evidence="1 2" key="1">
    <citation type="submission" date="2013-09" db="EMBL/GenBank/DDBJ databases">
        <title>Whole genome shotgun sequence of Vibrio azureus NBRC 104587.</title>
        <authorList>
            <person name="Isaki S."/>
            <person name="Hosoyama A."/>
            <person name="Numata M."/>
            <person name="Hashimoto M."/>
            <person name="Hosoyama Y."/>
            <person name="Tsuchikane K."/>
            <person name="Noguchi M."/>
            <person name="Hirakata S."/>
            <person name="Ichikawa N."/>
            <person name="Ohji S."/>
            <person name="Yamazoe A."/>
            <person name="Fujita N."/>
        </authorList>
    </citation>
    <scope>NUCLEOTIDE SEQUENCE [LARGE SCALE GENOMIC DNA]</scope>
    <source>
        <strain evidence="1 2">NBRC 104587</strain>
    </source>
</reference>
<keyword evidence="2" id="KW-1185">Reference proteome</keyword>
<sequence>MRTLVLLFSILLVGCQSTTGNSSFAPNITNIGLGKLAVMSPNNTYVEDLLVEDLNNNKVSAVSGRNIAAFANDLEELKSLLKKNDVSHLLLVNSQVGQEDIRYTGNINNSQANVTSWGSGFASASSNSISTPIYSSSNSAAAKGQLFTVDGELVWVADLVLEASGSLYTGKRAMASGIAEGFIEEMTKSKLIVK</sequence>
<comment type="caution">
    <text evidence="1">The sequence shown here is derived from an EMBL/GenBank/DDBJ whole genome shotgun (WGS) entry which is preliminary data.</text>
</comment>
<gene>
    <name evidence="1" type="ORF">VAZ01S_118_00040</name>
</gene>
<evidence type="ECO:0000313" key="2">
    <source>
        <dbReference type="Proteomes" id="UP000016567"/>
    </source>
</evidence>
<name>U3ADR2_9VIBR</name>
<dbReference type="PROSITE" id="PS51257">
    <property type="entry name" value="PROKAR_LIPOPROTEIN"/>
    <property type="match status" value="1"/>
</dbReference>
<evidence type="ECO:0000313" key="1">
    <source>
        <dbReference type="EMBL" id="GAD78061.1"/>
    </source>
</evidence>
<accession>U3ADR2</accession>
<protein>
    <recommendedName>
        <fullName evidence="3">Lipoprotein</fullName>
    </recommendedName>
</protein>
<evidence type="ECO:0008006" key="3">
    <source>
        <dbReference type="Google" id="ProtNLM"/>
    </source>
</evidence>
<dbReference type="AlphaFoldDB" id="U3ADR2"/>
<dbReference type="Proteomes" id="UP000016567">
    <property type="component" value="Unassembled WGS sequence"/>
</dbReference>